<evidence type="ECO:0000313" key="11">
    <source>
        <dbReference type="EMBL" id="CAB4825990.1"/>
    </source>
</evidence>
<evidence type="ECO:0000259" key="10">
    <source>
        <dbReference type="Pfam" id="PF08245"/>
    </source>
</evidence>
<dbReference type="HAMAP" id="MF_00639">
    <property type="entry name" value="MurD"/>
    <property type="match status" value="1"/>
</dbReference>
<evidence type="ECO:0000256" key="5">
    <source>
        <dbReference type="ARBA" id="ARBA00022618"/>
    </source>
</evidence>
<dbReference type="PANTHER" id="PTHR43692:SF1">
    <property type="entry name" value="UDP-N-ACETYLMURAMOYLALANINE--D-GLUTAMATE LIGASE"/>
    <property type="match status" value="1"/>
</dbReference>
<dbReference type="InterPro" id="IPR036565">
    <property type="entry name" value="Mur-like_cat_sf"/>
</dbReference>
<evidence type="ECO:0000313" key="13">
    <source>
        <dbReference type="EMBL" id="CAB5006353.1"/>
    </source>
</evidence>
<dbReference type="InterPro" id="IPR036615">
    <property type="entry name" value="Mur_ligase_C_dom_sf"/>
</dbReference>
<reference evidence="12" key="1">
    <citation type="submission" date="2020-05" db="EMBL/GenBank/DDBJ databases">
        <authorList>
            <person name="Chiriac C."/>
            <person name="Salcher M."/>
            <person name="Ghai R."/>
            <person name="Kavagutti S V."/>
        </authorList>
    </citation>
    <scope>NUCLEOTIDE SEQUENCE</scope>
</reference>
<keyword evidence="5" id="KW-0132">Cell division</keyword>
<keyword evidence="4" id="KW-0436">Ligase</keyword>
<dbReference type="GO" id="GO:0005737">
    <property type="term" value="C:cytoplasm"/>
    <property type="evidence" value="ECO:0007669"/>
    <property type="project" value="UniProtKB-SubCell"/>
</dbReference>
<dbReference type="GO" id="GO:0004326">
    <property type="term" value="F:tetrahydrofolylpolyglutamate synthase activity"/>
    <property type="evidence" value="ECO:0007669"/>
    <property type="project" value="InterPro"/>
</dbReference>
<keyword evidence="8" id="KW-0131">Cell cycle</keyword>
<evidence type="ECO:0000256" key="2">
    <source>
        <dbReference type="ARBA" id="ARBA00004752"/>
    </source>
</evidence>
<feature type="domain" description="Mur ligase central" evidence="10">
    <location>
        <begin position="113"/>
        <end position="213"/>
    </location>
</feature>
<proteinExistence type="inferred from homology"/>
<dbReference type="Gene3D" id="3.90.190.20">
    <property type="entry name" value="Mur ligase, C-terminal domain"/>
    <property type="match status" value="1"/>
</dbReference>
<dbReference type="EMBL" id="CAFBLT010000001">
    <property type="protein sequence ID" value="CAB4874585.1"/>
    <property type="molecule type" value="Genomic_DNA"/>
</dbReference>
<dbReference type="GO" id="GO:0005524">
    <property type="term" value="F:ATP binding"/>
    <property type="evidence" value="ECO:0007669"/>
    <property type="project" value="UniProtKB-KW"/>
</dbReference>
<dbReference type="GO" id="GO:0051301">
    <property type="term" value="P:cell division"/>
    <property type="evidence" value="ECO:0007669"/>
    <property type="project" value="UniProtKB-KW"/>
</dbReference>
<dbReference type="GO" id="GO:0008764">
    <property type="term" value="F:UDP-N-acetylmuramoylalanine-D-glutamate ligase activity"/>
    <property type="evidence" value="ECO:0007669"/>
    <property type="project" value="UniProtKB-EC"/>
</dbReference>
<dbReference type="Pfam" id="PF02875">
    <property type="entry name" value="Mur_ligase_C"/>
    <property type="match status" value="1"/>
</dbReference>
<dbReference type="InterPro" id="IPR004101">
    <property type="entry name" value="Mur_ligase_C"/>
</dbReference>
<sequence>MRHAIGWADLAGVRVGVFGAGVEGQSALTRLSELTTDIVVVDDDPNIELPGVTVEATDAGGFELLASCDVVIKSPGFSRYRPDIMALERSGIPVVGGTGLSMHELDRSKIICVTGTKGKSTTASVLGHLLTQFGLRTEVTGNIGRPLFDAALPSDLDAIVVETSSFQALDIADAPGIVVVTSLATDHVDWHGSIEQYHVDKLSLTSLPDAQLTVAQRLSPALQQRADLLGGDVRWSNGLAKSWAAPLGLVGDHNLANAELARLAALAFGVEQASDEEALSIAAQGFEPLPGRLSAVGTLGDVRFIDDSLATNVLPTLTALEALQGERLAILIGGYDRGVDYTELIEALAHRDSPTLVLGLPDSGERLCEAIGRITTHTSVTLAPDIGSGVDAAYAWAKPTGIVLLSPAAPSFSQFANWKERSDAFRSSVNDLLSRNAH</sequence>
<dbReference type="Pfam" id="PF08245">
    <property type="entry name" value="Mur_ligase_M"/>
    <property type="match status" value="1"/>
</dbReference>
<protein>
    <submittedName>
        <fullName evidence="12">Unannotated protein</fullName>
    </submittedName>
</protein>
<dbReference type="Gene3D" id="3.40.1190.10">
    <property type="entry name" value="Mur-like, catalytic domain"/>
    <property type="match status" value="1"/>
</dbReference>
<dbReference type="SUPFAM" id="SSF53623">
    <property type="entry name" value="MurD-like peptide ligases, catalytic domain"/>
    <property type="match status" value="1"/>
</dbReference>
<dbReference type="SUPFAM" id="SSF51984">
    <property type="entry name" value="MurCD N-terminal domain"/>
    <property type="match status" value="1"/>
</dbReference>
<dbReference type="UniPathway" id="UPA00219"/>
<keyword evidence="6" id="KW-0547">Nucleotide-binding</keyword>
<keyword evidence="7" id="KW-0067">ATP-binding</keyword>
<dbReference type="InterPro" id="IPR005762">
    <property type="entry name" value="MurD"/>
</dbReference>
<organism evidence="12">
    <name type="scientific">freshwater metagenome</name>
    <dbReference type="NCBI Taxonomy" id="449393"/>
    <lineage>
        <taxon>unclassified sequences</taxon>
        <taxon>metagenomes</taxon>
        <taxon>ecological metagenomes</taxon>
    </lineage>
</organism>
<evidence type="ECO:0000256" key="6">
    <source>
        <dbReference type="ARBA" id="ARBA00022741"/>
    </source>
</evidence>
<dbReference type="PANTHER" id="PTHR43692">
    <property type="entry name" value="UDP-N-ACETYLMURAMOYLALANINE--D-GLUTAMATE LIGASE"/>
    <property type="match status" value="1"/>
</dbReference>
<evidence type="ECO:0000256" key="7">
    <source>
        <dbReference type="ARBA" id="ARBA00022840"/>
    </source>
</evidence>
<dbReference type="GO" id="GO:0009252">
    <property type="term" value="P:peptidoglycan biosynthetic process"/>
    <property type="evidence" value="ECO:0007669"/>
    <property type="project" value="UniProtKB-UniPathway"/>
</dbReference>
<dbReference type="EMBL" id="CAFBPM010000001">
    <property type="protein sequence ID" value="CAB5006353.1"/>
    <property type="molecule type" value="Genomic_DNA"/>
</dbReference>
<evidence type="ECO:0000313" key="12">
    <source>
        <dbReference type="EMBL" id="CAB4874585.1"/>
    </source>
</evidence>
<dbReference type="InterPro" id="IPR018109">
    <property type="entry name" value="Folylpolyglutamate_synth_CS"/>
</dbReference>
<dbReference type="InterPro" id="IPR013221">
    <property type="entry name" value="Mur_ligase_cen"/>
</dbReference>
<comment type="subcellular location">
    <subcellularLocation>
        <location evidence="1">Cytoplasm</location>
    </subcellularLocation>
</comment>
<name>A0A6J7E041_9ZZZZ</name>
<evidence type="ECO:0000256" key="8">
    <source>
        <dbReference type="ARBA" id="ARBA00023306"/>
    </source>
</evidence>
<evidence type="ECO:0000256" key="3">
    <source>
        <dbReference type="ARBA" id="ARBA00022490"/>
    </source>
</evidence>
<comment type="pathway">
    <text evidence="2">Cell wall biogenesis; peptidoglycan biosynthesis.</text>
</comment>
<dbReference type="EMBL" id="CAFABE010000028">
    <property type="protein sequence ID" value="CAB4825990.1"/>
    <property type="molecule type" value="Genomic_DNA"/>
</dbReference>
<evidence type="ECO:0000256" key="1">
    <source>
        <dbReference type="ARBA" id="ARBA00004496"/>
    </source>
</evidence>
<dbReference type="NCBIfam" id="TIGR01087">
    <property type="entry name" value="murD"/>
    <property type="match status" value="1"/>
</dbReference>
<dbReference type="PROSITE" id="PS01011">
    <property type="entry name" value="FOLYLPOLYGLU_SYNT_1"/>
    <property type="match status" value="1"/>
</dbReference>
<keyword evidence="3" id="KW-0963">Cytoplasm</keyword>
<accession>A0A6J7E041</accession>
<evidence type="ECO:0000256" key="4">
    <source>
        <dbReference type="ARBA" id="ARBA00022598"/>
    </source>
</evidence>
<feature type="domain" description="Mur ligase C-terminal" evidence="9">
    <location>
        <begin position="291"/>
        <end position="408"/>
    </location>
</feature>
<evidence type="ECO:0000259" key="9">
    <source>
        <dbReference type="Pfam" id="PF02875"/>
    </source>
</evidence>
<dbReference type="SUPFAM" id="SSF53244">
    <property type="entry name" value="MurD-like peptide ligases, peptide-binding domain"/>
    <property type="match status" value="1"/>
</dbReference>
<dbReference type="GO" id="GO:0008360">
    <property type="term" value="P:regulation of cell shape"/>
    <property type="evidence" value="ECO:0007669"/>
    <property type="project" value="InterPro"/>
</dbReference>
<dbReference type="Gene3D" id="3.40.50.720">
    <property type="entry name" value="NAD(P)-binding Rossmann-like Domain"/>
    <property type="match status" value="1"/>
</dbReference>
<dbReference type="AlphaFoldDB" id="A0A6J7E041"/>
<gene>
    <name evidence="11" type="ORF">UFOPK3164_00760</name>
    <name evidence="12" type="ORF">UFOPK3427_01044</name>
    <name evidence="13" type="ORF">UFOPK4112_00042</name>
</gene>